<accession>A0A4R4WM32</accession>
<feature type="region of interest" description="Disordered" evidence="1">
    <location>
        <begin position="177"/>
        <end position="223"/>
    </location>
</feature>
<sequence length="369" mass="36637">MMQSLVVGVDAGATSTRVAVHTLDGTRVGYARAGAGNPTAHGLTKAVSAIATALGQALGSLDGSRVVASLAGVAGHVQEMVPALAKVWAGHGIAAGPRYMGDVPIAYAAGSPEPDGSLLLSGTGAVAARIAGFELGVVADGLGWLLGDAGSGFWIGREAAKAVVDAFDRGLPVAALDHTAPDADRDPAPDAEANRRPGSGAGADREPAPGTGTDREPAPGASGAGAGSGLLVALVGEHFLGDERPAAPRAVADRIVRLAQADHMRLAKLASLVSRAASEGDPLATGIVREAAGHLVATLRRVHASGPVVLAGSVLTSPGPVRQTVTELLAGEQVTTAGDAASAAAWLAARDLLPEPDAKALHTAFTTTF</sequence>
<gene>
    <name evidence="3" type="ORF">E1294_23665</name>
</gene>
<feature type="compositionally biased region" description="Basic and acidic residues" evidence="1">
    <location>
        <begin position="179"/>
        <end position="195"/>
    </location>
</feature>
<dbReference type="InterPro" id="IPR043129">
    <property type="entry name" value="ATPase_NBD"/>
</dbReference>
<evidence type="ECO:0000256" key="1">
    <source>
        <dbReference type="SAM" id="MobiDB-lite"/>
    </source>
</evidence>
<protein>
    <recommendedName>
        <fullName evidence="2">ATPase BadF/BadG/BcrA/BcrD type domain-containing protein</fullName>
    </recommendedName>
</protein>
<comment type="caution">
    <text evidence="3">The sequence shown here is derived from an EMBL/GenBank/DDBJ whole genome shotgun (WGS) entry which is preliminary data.</text>
</comment>
<dbReference type="InterPro" id="IPR052519">
    <property type="entry name" value="Euk-type_GlcNAc_Kinase"/>
</dbReference>
<name>A0A4R4WM32_9ACTN</name>
<dbReference type="PANTHER" id="PTHR43190:SF3">
    <property type="entry name" value="N-ACETYL-D-GLUCOSAMINE KINASE"/>
    <property type="match status" value="1"/>
</dbReference>
<feature type="compositionally biased region" description="Basic and acidic residues" evidence="1">
    <location>
        <begin position="203"/>
        <end position="217"/>
    </location>
</feature>
<dbReference type="PANTHER" id="PTHR43190">
    <property type="entry name" value="N-ACETYL-D-GLUCOSAMINE KINASE"/>
    <property type="match status" value="1"/>
</dbReference>
<evidence type="ECO:0000313" key="3">
    <source>
        <dbReference type="EMBL" id="TDD18617.1"/>
    </source>
</evidence>
<dbReference type="SUPFAM" id="SSF53067">
    <property type="entry name" value="Actin-like ATPase domain"/>
    <property type="match status" value="3"/>
</dbReference>
<evidence type="ECO:0000313" key="4">
    <source>
        <dbReference type="Proteomes" id="UP000294543"/>
    </source>
</evidence>
<dbReference type="InterPro" id="IPR002731">
    <property type="entry name" value="ATPase_BadF"/>
</dbReference>
<dbReference type="EMBL" id="SMKP01000068">
    <property type="protein sequence ID" value="TDD18617.1"/>
    <property type="molecule type" value="Genomic_DNA"/>
</dbReference>
<reference evidence="3 4" key="1">
    <citation type="submission" date="2019-03" db="EMBL/GenBank/DDBJ databases">
        <title>Draft genome sequences of novel Actinobacteria.</title>
        <authorList>
            <person name="Sahin N."/>
            <person name="Ay H."/>
            <person name="Saygin H."/>
        </authorList>
    </citation>
    <scope>NUCLEOTIDE SEQUENCE [LARGE SCALE GENOMIC DNA]</scope>
    <source>
        <strain evidence="3 4">KC712</strain>
    </source>
</reference>
<dbReference type="OrthoDB" id="8701357at2"/>
<dbReference type="Proteomes" id="UP000294543">
    <property type="component" value="Unassembled WGS sequence"/>
</dbReference>
<dbReference type="AlphaFoldDB" id="A0A4R4WM32"/>
<keyword evidence="4" id="KW-1185">Reference proteome</keyword>
<dbReference type="Gene3D" id="3.30.420.40">
    <property type="match status" value="3"/>
</dbReference>
<organism evidence="3 4">
    <name type="scientific">Nonomuraea diastatica</name>
    <dbReference type="NCBI Taxonomy" id="1848329"/>
    <lineage>
        <taxon>Bacteria</taxon>
        <taxon>Bacillati</taxon>
        <taxon>Actinomycetota</taxon>
        <taxon>Actinomycetes</taxon>
        <taxon>Streptosporangiales</taxon>
        <taxon>Streptosporangiaceae</taxon>
        <taxon>Nonomuraea</taxon>
    </lineage>
</organism>
<proteinExistence type="predicted"/>
<dbReference type="Pfam" id="PF01869">
    <property type="entry name" value="BcrAD_BadFG"/>
    <property type="match status" value="1"/>
</dbReference>
<feature type="domain" description="ATPase BadF/BadG/BcrA/BcrD type" evidence="2">
    <location>
        <begin position="7"/>
        <end position="341"/>
    </location>
</feature>
<evidence type="ECO:0000259" key="2">
    <source>
        <dbReference type="Pfam" id="PF01869"/>
    </source>
</evidence>